<evidence type="ECO:0000256" key="10">
    <source>
        <dbReference type="ARBA" id="ARBA00023242"/>
    </source>
</evidence>
<feature type="compositionally biased region" description="Gly residues" evidence="11">
    <location>
        <begin position="1209"/>
        <end position="1228"/>
    </location>
</feature>
<evidence type="ECO:0000313" key="12">
    <source>
        <dbReference type="EMBL" id="KAF7673658.1"/>
    </source>
</evidence>
<dbReference type="NCBIfam" id="NF001413">
    <property type="entry name" value="PRK00290.1"/>
    <property type="match status" value="1"/>
</dbReference>
<dbReference type="Gene3D" id="3.30.420.40">
    <property type="match status" value="2"/>
</dbReference>
<dbReference type="SUPFAM" id="SSF100920">
    <property type="entry name" value="Heat shock protein 70kD (HSP70), peptide-binding domain"/>
    <property type="match status" value="1"/>
</dbReference>
<feature type="region of interest" description="Disordered" evidence="11">
    <location>
        <begin position="1209"/>
        <end position="1234"/>
    </location>
</feature>
<feature type="compositionally biased region" description="Low complexity" evidence="11">
    <location>
        <begin position="331"/>
        <end position="341"/>
    </location>
</feature>
<keyword evidence="9" id="KW-0143">Chaperone</keyword>
<keyword evidence="13" id="KW-1185">Reference proteome</keyword>
<reference evidence="12" key="1">
    <citation type="submission" date="2020-01" db="EMBL/GenBank/DDBJ databases">
        <authorList>
            <person name="Feng Z.H.Z."/>
        </authorList>
    </citation>
    <scope>NUCLEOTIDE SEQUENCE</scope>
    <source>
        <strain evidence="12">CBS107.38</strain>
    </source>
</reference>
<dbReference type="PROSITE" id="PS00297">
    <property type="entry name" value="HSP70_1"/>
    <property type="match status" value="1"/>
</dbReference>
<dbReference type="PRINTS" id="PR00301">
    <property type="entry name" value="HEATSHOCK70"/>
</dbReference>
<keyword evidence="6" id="KW-0805">Transcription regulation</keyword>
<comment type="similarity">
    <text evidence="2">Belongs to the heat shock protein 70 family.</text>
</comment>
<accession>A0A8H7EBJ3</accession>
<protein>
    <submittedName>
        <fullName evidence="12">Heat shock 70 kDa protein</fullName>
    </submittedName>
</protein>
<evidence type="ECO:0000256" key="5">
    <source>
        <dbReference type="ARBA" id="ARBA00022840"/>
    </source>
</evidence>
<evidence type="ECO:0000256" key="8">
    <source>
        <dbReference type="ARBA" id="ARBA00023163"/>
    </source>
</evidence>
<dbReference type="Gene3D" id="2.60.34.10">
    <property type="entry name" value="Substrate Binding Domain Of DNAk, Chain A, domain 1"/>
    <property type="match status" value="1"/>
</dbReference>
<dbReference type="InterPro" id="IPR018181">
    <property type="entry name" value="Heat_shock_70_CS"/>
</dbReference>
<proteinExistence type="inferred from homology"/>
<keyword evidence="10" id="KW-0539">Nucleus</keyword>
<keyword evidence="3" id="KW-0678">Repressor</keyword>
<dbReference type="EMBL" id="JAAABM010000012">
    <property type="protein sequence ID" value="KAF7673658.1"/>
    <property type="molecule type" value="Genomic_DNA"/>
</dbReference>
<dbReference type="SUPFAM" id="SSF100934">
    <property type="entry name" value="Heat shock protein 70kD (HSP70), C-terminal subdomain"/>
    <property type="match status" value="1"/>
</dbReference>
<dbReference type="GO" id="GO:0005524">
    <property type="term" value="F:ATP binding"/>
    <property type="evidence" value="ECO:0007669"/>
    <property type="project" value="UniProtKB-KW"/>
</dbReference>
<keyword evidence="7 12" id="KW-0346">Stress response</keyword>
<dbReference type="Gene3D" id="3.30.30.30">
    <property type="match status" value="1"/>
</dbReference>
<keyword evidence="4" id="KW-0547">Nucleotide-binding</keyword>
<dbReference type="GeneID" id="62206498"/>
<sequence length="1389" mass="151203">MVRNGSPSPADNFPLGHSATSPQPQPSKRDKRRNMLAEKLAEMMATFSDNRDSHYRAQLAALQADINLIMKADPYANQPLEDGGEEATELISQIMGNNVPTAPSAGTDYIAQCGKHYSRFVDAVNDAMEERDYNLTMLWNKHENTKNEIENSHYYKVQIAEEEHKLLAATIRERLVASIQQRTNRLKREKEQLDLSDSNAMLLHPNQFSIGHPASPGGPQAPRKTRRTGHKFGDAEDMAAATEHKRKRKLYEDQDNDSPGPSGRPTEMGIGSPFREAKARTINAQFESSAYSLERLFSEKELNMAMNQATMAASHFFAKMKNTEAAPQEATTNGNTNGTNGDHASENGDAMDQDQDSDDVPGATDMMRQHSSNPHATRGATRSALNPTAAIVSGQIPPFIYNPPFVLDAKIFQKINASAPPPPPLGAHDIEQDLKLMLREAPPDDDINEKLLQAACNPVKARDYQVQPPNFSEPVHEMTSALRSTAPHLEVGASLGGVPMSAQSSMAGWSDAGGNTPLGRYGDRDSLAVGGHGGGVAMTRTASGTIGALWIPGDKKLGICPRKACKAAVSTFYELFFTFDTPPHIHIDIMAPAIGIDLGTTYSCVGIFRDDRIEIIANDQGNRTTPSFVAFTDTERLIGDSAKNQVAMNPVNTVFDAKRLIGRKFADAEVQADMKHFPFKVIDKGGKPVIQVEFKGEEKTFTPEEISSMVLTKMRETAESYLGGTVNNAVVTVPAYFNDSQRQATKDAGLIAGLNVLRIINEPTAAAIAYGLDKKTEGERNVLIFDLGGGTFDVSLLTIEEGIFEVKSTAGDTHLGGEDFDNRLVNHFTNEFKRKHKKDLTSNARALRRLRTACERAKRTLSSSAQTSIEIDSLYEGIDFYTSITRARFEELCQDLFRSTMEPVERVLRDAKIDKSSVHEIVLVGGSTRIPKVQKMVSDFFNGKEPNKSINPDEAVAYGAAVQAAILSGDTSSKSTSEILLLDVAPLSIGIETAGGVMTALIKRNTTIPTKKSEVFSTFSDNQPGVLIQVYEGERARTKDNNLLGKFELTGIPPAPRGVPQIEVTFDVDANGIINVSALEKGTGKTNKIVITNDKGRLSKEEIERMLAEAEKYKAEDEAEAARISAKNALESYAYSLRNTLSDSKVDEKLDAGDKQKLTAEIDKTVQWLDDNQTATKDEYESQQKELEGVANPIMMKFYGAGGEGGMPGGMPGGGMPGGAPGGAGGDDGPTVEEQTWGYAGTAQCKRVYMVKTHLVEQMGLSLEGNSVSEIDNINIAINASSGRMHPRNSRLGCASIMRNRGPRPYSVSKGIKQLSNITATSAKSTLATQPINESTCLGILMKLLFRWVAQITTDGLAVQLVLENAFKHLELSVDISRAKPMWDHGCSI</sequence>
<dbReference type="FunFam" id="3.30.420.40:FF:000172">
    <property type="entry name" value="Heat shock 70 kDa protein"/>
    <property type="match status" value="2"/>
</dbReference>
<evidence type="ECO:0000256" key="6">
    <source>
        <dbReference type="ARBA" id="ARBA00023015"/>
    </source>
</evidence>
<dbReference type="RefSeq" id="XP_038783985.1">
    <property type="nucleotide sequence ID" value="XM_038933320.1"/>
</dbReference>
<evidence type="ECO:0000313" key="13">
    <source>
        <dbReference type="Proteomes" id="UP000596902"/>
    </source>
</evidence>
<dbReference type="Gene3D" id="3.90.640.10">
    <property type="entry name" value="Actin, Chain A, domain 4"/>
    <property type="match status" value="1"/>
</dbReference>
<dbReference type="CDD" id="cd10233">
    <property type="entry name" value="ASKHA_NBD_HSP70_HSPA1"/>
    <property type="match status" value="1"/>
</dbReference>
<evidence type="ECO:0000256" key="9">
    <source>
        <dbReference type="ARBA" id="ARBA00023186"/>
    </source>
</evidence>
<dbReference type="PROSITE" id="PS00329">
    <property type="entry name" value="HSP70_2"/>
    <property type="match status" value="1"/>
</dbReference>
<comment type="caution">
    <text evidence="12">The sequence shown here is derived from an EMBL/GenBank/DDBJ whole genome shotgun (WGS) entry which is preliminary data.</text>
</comment>
<dbReference type="Pfam" id="PF00012">
    <property type="entry name" value="HSP70"/>
    <property type="match status" value="1"/>
</dbReference>
<dbReference type="Gene3D" id="1.20.1270.10">
    <property type="match status" value="1"/>
</dbReference>
<dbReference type="InterPro" id="IPR043129">
    <property type="entry name" value="ATPase_NBD"/>
</dbReference>
<feature type="compositionally biased region" description="Acidic residues" evidence="11">
    <location>
        <begin position="349"/>
        <end position="359"/>
    </location>
</feature>
<dbReference type="GO" id="GO:0140662">
    <property type="term" value="F:ATP-dependent protein folding chaperone"/>
    <property type="evidence" value="ECO:0007669"/>
    <property type="project" value="InterPro"/>
</dbReference>
<evidence type="ECO:0000256" key="3">
    <source>
        <dbReference type="ARBA" id="ARBA00022491"/>
    </source>
</evidence>
<organism evidence="12 13">
    <name type="scientific">Alternaria burnsii</name>
    <dbReference type="NCBI Taxonomy" id="1187904"/>
    <lineage>
        <taxon>Eukaryota</taxon>
        <taxon>Fungi</taxon>
        <taxon>Dikarya</taxon>
        <taxon>Ascomycota</taxon>
        <taxon>Pezizomycotina</taxon>
        <taxon>Dothideomycetes</taxon>
        <taxon>Pleosporomycetidae</taxon>
        <taxon>Pleosporales</taxon>
        <taxon>Pleosporineae</taxon>
        <taxon>Pleosporaceae</taxon>
        <taxon>Alternaria</taxon>
        <taxon>Alternaria sect. Alternaria</taxon>
    </lineage>
</organism>
<dbReference type="GO" id="GO:0010468">
    <property type="term" value="P:regulation of gene expression"/>
    <property type="evidence" value="ECO:0007669"/>
    <property type="project" value="UniProtKB-ARBA"/>
</dbReference>
<dbReference type="InterPro" id="IPR029048">
    <property type="entry name" value="HSP70_C_sf"/>
</dbReference>
<dbReference type="PANTHER" id="PTHR19375">
    <property type="entry name" value="HEAT SHOCK PROTEIN 70KDA"/>
    <property type="match status" value="1"/>
</dbReference>
<dbReference type="Proteomes" id="UP000596902">
    <property type="component" value="Unassembled WGS sequence"/>
</dbReference>
<evidence type="ECO:0000256" key="4">
    <source>
        <dbReference type="ARBA" id="ARBA00022741"/>
    </source>
</evidence>
<gene>
    <name evidence="12" type="ORF">GT037_008273</name>
</gene>
<dbReference type="InterPro" id="IPR013126">
    <property type="entry name" value="Hsp_70_fam"/>
</dbReference>
<dbReference type="SMART" id="SM01401">
    <property type="entry name" value="Sds3"/>
    <property type="match status" value="1"/>
</dbReference>
<evidence type="ECO:0000256" key="2">
    <source>
        <dbReference type="ARBA" id="ARBA00007381"/>
    </source>
</evidence>
<dbReference type="SUPFAM" id="SSF53067">
    <property type="entry name" value="Actin-like ATPase domain"/>
    <property type="match status" value="2"/>
</dbReference>
<dbReference type="InterPro" id="IPR029047">
    <property type="entry name" value="HSP70_peptide-bd_sf"/>
</dbReference>
<evidence type="ECO:0000256" key="1">
    <source>
        <dbReference type="ARBA" id="ARBA00004123"/>
    </source>
</evidence>
<evidence type="ECO:0000256" key="11">
    <source>
        <dbReference type="SAM" id="MobiDB-lite"/>
    </source>
</evidence>
<dbReference type="FunFam" id="3.30.30.30:FF:000001">
    <property type="entry name" value="heat shock 70 kDa protein-like"/>
    <property type="match status" value="1"/>
</dbReference>
<dbReference type="FunFam" id="3.30.420.40:FF:000026">
    <property type="entry name" value="Heat shock protein 70"/>
    <property type="match status" value="1"/>
</dbReference>
<evidence type="ECO:0000256" key="7">
    <source>
        <dbReference type="ARBA" id="ARBA00023016"/>
    </source>
</evidence>
<dbReference type="FunFam" id="2.60.34.10:FF:000002">
    <property type="entry name" value="Heat shock 70 kDa"/>
    <property type="match status" value="1"/>
</dbReference>
<keyword evidence="8" id="KW-0804">Transcription</keyword>
<dbReference type="Pfam" id="PF08598">
    <property type="entry name" value="Sds3"/>
    <property type="match status" value="1"/>
</dbReference>
<feature type="region of interest" description="Disordered" evidence="11">
    <location>
        <begin position="323"/>
        <end position="382"/>
    </location>
</feature>
<keyword evidence="5" id="KW-0067">ATP-binding</keyword>
<dbReference type="GO" id="GO:0005654">
    <property type="term" value="C:nucleoplasm"/>
    <property type="evidence" value="ECO:0007669"/>
    <property type="project" value="UniProtKB-ARBA"/>
</dbReference>
<dbReference type="FunFam" id="1.20.1270.10:FF:000021">
    <property type="entry name" value="Heat shock protein 70"/>
    <property type="match status" value="1"/>
</dbReference>
<dbReference type="PROSITE" id="PS01036">
    <property type="entry name" value="HSP70_3"/>
    <property type="match status" value="1"/>
</dbReference>
<dbReference type="InterPro" id="IPR013907">
    <property type="entry name" value="Sds3"/>
</dbReference>
<comment type="subcellular location">
    <subcellularLocation>
        <location evidence="1">Nucleus</location>
    </subcellularLocation>
</comment>
<dbReference type="FunFam" id="3.90.640.10:FF:000058">
    <property type="entry name" value="Heat shock 70 kDa protein"/>
    <property type="match status" value="1"/>
</dbReference>
<reference evidence="12" key="2">
    <citation type="submission" date="2020-08" db="EMBL/GenBank/DDBJ databases">
        <title>Draft Genome Sequence of Cumin Blight Pathogen Alternaria burnsii.</title>
        <authorList>
            <person name="Feng Z."/>
        </authorList>
    </citation>
    <scope>NUCLEOTIDE SEQUENCE</scope>
    <source>
        <strain evidence="12">CBS107.38</strain>
    </source>
</reference>
<name>A0A8H7EBJ3_9PLEO</name>
<feature type="region of interest" description="Disordered" evidence="11">
    <location>
        <begin position="205"/>
        <end position="271"/>
    </location>
</feature>
<feature type="region of interest" description="Disordered" evidence="11">
    <location>
        <begin position="1"/>
        <end position="32"/>
    </location>
</feature>